<keyword evidence="3 5" id="KW-0195">Cyclin</keyword>
<dbReference type="FunFam" id="1.10.472.10:FF:000060">
    <property type="entry name" value="D6-type cyclin"/>
    <property type="match status" value="1"/>
</dbReference>
<dbReference type="InterPro" id="IPR048258">
    <property type="entry name" value="Cyclins_cyclin-box"/>
</dbReference>
<sequence length="360" mass="40436">MSLLEDEEHCALYCEEQTFDEDFSLNNNDSPAIKDSPLPSSSPLQEHDPFIDSCELATLISKENGTHLCYDNLVSDGSLADARREAVGWVLSVNARYGFSAFTAALAVNYFDRFLLSVRLQNNKPWATQLTAVACLSLAAKIQETRVPLLLDLQVEESRYVFEAKTIQRMELLVLSSLEWRMNPVTPFAFFHPISRRLCLKPILQREFLLRCESLLLSLIADARLGIYLPSVIASATMLYVVKEADPDFSVSEYHDQLMNVVEKTIEGKVIECYELIREISSGRGSSLNSKHFNGHKRRILSVPSSPIGVECASFSCDSSSESWVVESSLLTSPDNDKYGFKRKRENPASVDHSSCCLRK</sequence>
<dbReference type="InterPro" id="IPR006671">
    <property type="entry name" value="Cyclin_N"/>
</dbReference>
<feature type="domain" description="Cyclin-like" evidence="6">
    <location>
        <begin position="88"/>
        <end position="176"/>
    </location>
</feature>
<reference evidence="7" key="2">
    <citation type="submission" date="2017-06" db="EMBL/GenBank/DDBJ databases">
        <title>The pomegranate genome and the genomics of punicalagin biosynthesis.</title>
        <authorList>
            <person name="Xu C."/>
        </authorList>
    </citation>
    <scope>NUCLEOTIDE SEQUENCE [LARGE SCALE GENOMIC DNA]</scope>
    <source>
        <tissue evidence="7">Fresh leaf</tissue>
    </source>
</reference>
<evidence type="ECO:0000256" key="3">
    <source>
        <dbReference type="ARBA" id="ARBA00023127"/>
    </source>
</evidence>
<evidence type="ECO:0000259" key="6">
    <source>
        <dbReference type="SMART" id="SM00385"/>
    </source>
</evidence>
<dbReference type="EMBL" id="PGOL01002194">
    <property type="protein sequence ID" value="PKI49834.1"/>
    <property type="molecule type" value="Genomic_DNA"/>
</dbReference>
<evidence type="ECO:0000256" key="1">
    <source>
        <dbReference type="ARBA" id="ARBA00009065"/>
    </source>
</evidence>
<evidence type="ECO:0000256" key="2">
    <source>
        <dbReference type="ARBA" id="ARBA00022618"/>
    </source>
</evidence>
<dbReference type="Pfam" id="PF02984">
    <property type="entry name" value="Cyclin_C"/>
    <property type="match status" value="1"/>
</dbReference>
<protein>
    <recommendedName>
        <fullName evidence="6">Cyclin-like domain-containing protein</fullName>
    </recommendedName>
</protein>
<dbReference type="InterPro" id="IPR004367">
    <property type="entry name" value="Cyclin_C-dom"/>
</dbReference>
<dbReference type="Proteomes" id="UP000197138">
    <property type="component" value="Unassembled WGS sequence"/>
</dbReference>
<dbReference type="EMBL" id="MTKT01005569">
    <property type="protein sequence ID" value="OWM65657.1"/>
    <property type="molecule type" value="Genomic_DNA"/>
</dbReference>
<accession>A0A218VYJ2</accession>
<dbReference type="OrthoDB" id="5590282at2759"/>
<keyword evidence="10" id="KW-1185">Reference proteome</keyword>
<dbReference type="STRING" id="22663.A0A218VYJ2"/>
<reference evidence="9" key="1">
    <citation type="journal article" date="2017" name="Plant J.">
        <title>The pomegranate (Punica granatum L.) genome and the genomics of punicalagin biosynthesis.</title>
        <authorList>
            <person name="Qin G."/>
            <person name="Xu C."/>
            <person name="Ming R."/>
            <person name="Tang H."/>
            <person name="Guyot R."/>
            <person name="Kramer E.M."/>
            <person name="Hu Y."/>
            <person name="Yi X."/>
            <person name="Qi Y."/>
            <person name="Xu X."/>
            <person name="Gao Z."/>
            <person name="Pan H."/>
            <person name="Jian J."/>
            <person name="Tian Y."/>
            <person name="Yue Z."/>
            <person name="Xu Y."/>
        </authorList>
    </citation>
    <scope>NUCLEOTIDE SEQUENCE [LARGE SCALE GENOMIC DNA]</scope>
    <source>
        <strain evidence="9">cv. Dabenzi</strain>
    </source>
</reference>
<dbReference type="InterPro" id="IPR039361">
    <property type="entry name" value="Cyclin"/>
</dbReference>
<dbReference type="InterPro" id="IPR036915">
    <property type="entry name" value="Cyclin-like_sf"/>
</dbReference>
<evidence type="ECO:0000313" key="8">
    <source>
        <dbReference type="EMBL" id="PKI49834.1"/>
    </source>
</evidence>
<dbReference type="Proteomes" id="UP000233551">
    <property type="component" value="Unassembled WGS sequence"/>
</dbReference>
<dbReference type="Pfam" id="PF00134">
    <property type="entry name" value="Cyclin_N"/>
    <property type="match status" value="1"/>
</dbReference>
<proteinExistence type="inferred from homology"/>
<comment type="caution">
    <text evidence="7">The sequence shown here is derived from an EMBL/GenBank/DDBJ whole genome shotgun (WGS) entry which is preliminary data.</text>
</comment>
<dbReference type="SUPFAM" id="SSF47954">
    <property type="entry name" value="Cyclin-like"/>
    <property type="match status" value="1"/>
</dbReference>
<evidence type="ECO:0000313" key="7">
    <source>
        <dbReference type="EMBL" id="OWM65657.1"/>
    </source>
</evidence>
<evidence type="ECO:0000313" key="9">
    <source>
        <dbReference type="Proteomes" id="UP000197138"/>
    </source>
</evidence>
<keyword evidence="2" id="KW-0132">Cell division</keyword>
<dbReference type="GeneID" id="116200085"/>
<reference evidence="8 10" key="3">
    <citation type="submission" date="2017-11" db="EMBL/GenBank/DDBJ databases">
        <title>De-novo sequencing of pomegranate (Punica granatum L.) genome.</title>
        <authorList>
            <person name="Akparov Z."/>
            <person name="Amiraslanov A."/>
            <person name="Hajiyeva S."/>
            <person name="Abbasov M."/>
            <person name="Kaur K."/>
            <person name="Hamwieh A."/>
            <person name="Solovyev V."/>
            <person name="Salamov A."/>
            <person name="Braich B."/>
            <person name="Kosarev P."/>
            <person name="Mahmoud A."/>
            <person name="Hajiyev E."/>
            <person name="Babayeva S."/>
            <person name="Izzatullayeva V."/>
            <person name="Mammadov A."/>
            <person name="Mammadov A."/>
            <person name="Sharifova S."/>
            <person name="Ojaghi J."/>
            <person name="Eynullazada K."/>
            <person name="Bayramov B."/>
            <person name="Abdulazimova A."/>
            <person name="Shahmuradov I."/>
        </authorList>
    </citation>
    <scope>NUCLEOTIDE SEQUENCE [LARGE SCALE GENOMIC DNA]</scope>
    <source>
        <strain evidence="8">AG2017</strain>
        <strain evidence="10">cv. AG2017</strain>
        <tissue evidence="8">Leaf</tissue>
    </source>
</reference>
<evidence type="ECO:0000256" key="4">
    <source>
        <dbReference type="ARBA" id="ARBA00023306"/>
    </source>
</evidence>
<dbReference type="Gene3D" id="1.10.472.10">
    <property type="entry name" value="Cyclin-like"/>
    <property type="match status" value="2"/>
</dbReference>
<evidence type="ECO:0000256" key="5">
    <source>
        <dbReference type="RuleBase" id="RU000383"/>
    </source>
</evidence>
<dbReference type="CDD" id="cd20544">
    <property type="entry name" value="CYCLIN_AtCycD-like_rpt2"/>
    <property type="match status" value="1"/>
</dbReference>
<name>A0A218VYJ2_PUNGR</name>
<comment type="similarity">
    <text evidence="1">Belongs to the cyclin family. Cyclin D subfamily.</text>
</comment>
<keyword evidence="4" id="KW-0131">Cell cycle</keyword>
<dbReference type="PROSITE" id="PS00292">
    <property type="entry name" value="CYCLINS"/>
    <property type="match status" value="1"/>
</dbReference>
<dbReference type="SMART" id="SM00385">
    <property type="entry name" value="CYCLIN"/>
    <property type="match status" value="1"/>
</dbReference>
<dbReference type="CDD" id="cd20543">
    <property type="entry name" value="CYCLIN_AtCycD-like_rpt1"/>
    <property type="match status" value="1"/>
</dbReference>
<organism evidence="7 9">
    <name type="scientific">Punica granatum</name>
    <name type="common">Pomegranate</name>
    <dbReference type="NCBI Taxonomy" id="22663"/>
    <lineage>
        <taxon>Eukaryota</taxon>
        <taxon>Viridiplantae</taxon>
        <taxon>Streptophyta</taxon>
        <taxon>Embryophyta</taxon>
        <taxon>Tracheophyta</taxon>
        <taxon>Spermatophyta</taxon>
        <taxon>Magnoliopsida</taxon>
        <taxon>eudicotyledons</taxon>
        <taxon>Gunneridae</taxon>
        <taxon>Pentapetalae</taxon>
        <taxon>rosids</taxon>
        <taxon>malvids</taxon>
        <taxon>Myrtales</taxon>
        <taxon>Lythraceae</taxon>
        <taxon>Punica</taxon>
    </lineage>
</organism>
<dbReference type="GO" id="GO:0051301">
    <property type="term" value="P:cell division"/>
    <property type="evidence" value="ECO:0007669"/>
    <property type="project" value="UniProtKB-KW"/>
</dbReference>
<dbReference type="AlphaFoldDB" id="A0A218VYJ2"/>
<evidence type="ECO:0000313" key="10">
    <source>
        <dbReference type="Proteomes" id="UP000233551"/>
    </source>
</evidence>
<dbReference type="InterPro" id="IPR013763">
    <property type="entry name" value="Cyclin-like_dom"/>
</dbReference>
<gene>
    <name evidence="7" type="ORF">CDL15_Pgr017154</name>
    <name evidence="8" type="ORF">CRG98_029778</name>
</gene>
<dbReference type="PANTHER" id="PTHR10177">
    <property type="entry name" value="CYCLINS"/>
    <property type="match status" value="1"/>
</dbReference>